<evidence type="ECO:0000313" key="2">
    <source>
        <dbReference type="Proteomes" id="UP000783871"/>
    </source>
</evidence>
<protein>
    <submittedName>
        <fullName evidence="1">Uncharacterized protein</fullName>
    </submittedName>
</protein>
<proteinExistence type="predicted"/>
<gene>
    <name evidence="1" type="ORF">HCJ94_19550</name>
</gene>
<organism evidence="1 2">
    <name type="scientific">Micromonospora thermarum</name>
    <dbReference type="NCBI Taxonomy" id="2720024"/>
    <lineage>
        <taxon>Bacteria</taxon>
        <taxon>Bacillati</taxon>
        <taxon>Actinomycetota</taxon>
        <taxon>Actinomycetes</taxon>
        <taxon>Micromonosporales</taxon>
        <taxon>Micromonosporaceae</taxon>
        <taxon>Micromonospora</taxon>
    </lineage>
</organism>
<reference evidence="1 2" key="1">
    <citation type="submission" date="2020-03" db="EMBL/GenBank/DDBJ databases">
        <title>WGS of actinomycetes isolated from Thailand.</title>
        <authorList>
            <person name="Thawai C."/>
        </authorList>
    </citation>
    <scope>NUCLEOTIDE SEQUENCE [LARGE SCALE GENOMIC DNA]</scope>
    <source>
        <strain evidence="1 2">HSS6-12</strain>
    </source>
</reference>
<dbReference type="RefSeq" id="WP_168002477.1">
    <property type="nucleotide sequence ID" value="NZ_JAATEO010000021.1"/>
</dbReference>
<accession>A0ABX0ZA90</accession>
<comment type="caution">
    <text evidence="1">The sequence shown here is derived from an EMBL/GenBank/DDBJ whole genome shotgun (WGS) entry which is preliminary data.</text>
</comment>
<sequence>MSDAALWSLKGFTDHLDIWIKTESPDQDLINLVTAWVLSRFEDPYQGVRREPGFDNLWWGQVPLSLHDGTVVVCSYVIEERTRTVTCKSISALSWPI</sequence>
<keyword evidence="2" id="KW-1185">Reference proteome</keyword>
<evidence type="ECO:0000313" key="1">
    <source>
        <dbReference type="EMBL" id="NJP34119.1"/>
    </source>
</evidence>
<dbReference type="EMBL" id="JAATEO010000021">
    <property type="protein sequence ID" value="NJP34119.1"/>
    <property type="molecule type" value="Genomic_DNA"/>
</dbReference>
<name>A0ABX0ZA90_9ACTN</name>
<dbReference type="Proteomes" id="UP000783871">
    <property type="component" value="Unassembled WGS sequence"/>
</dbReference>